<feature type="transmembrane region" description="Helical" evidence="7">
    <location>
        <begin position="80"/>
        <end position="99"/>
    </location>
</feature>
<sequence>MDIHIDTQQQQQQQPLLENAPTPQKPSKTPTQKKIRKAFKGTAHLSNLLPTGTVLIFQILSPAFTHQGQCPTVTSKTMTIALLTFCSLSCFILSFTDSFRDERGKVRYGFASLNGLWVMDHESVRLSSDEASKYRLRFIDFVHAFMSILVFAAIALFDKSIVSCFEPNPSEEAKELLAKLPIGIGLVGSVIFLLFPSQRHGIGFPLSRD</sequence>
<dbReference type="Proteomes" id="UP001372338">
    <property type="component" value="Unassembled WGS sequence"/>
</dbReference>
<evidence type="ECO:0000256" key="3">
    <source>
        <dbReference type="ARBA" id="ARBA00022692"/>
    </source>
</evidence>
<keyword evidence="4 7" id="KW-1133">Transmembrane helix</keyword>
<dbReference type="PANTHER" id="PTHR31621:SF6">
    <property type="entry name" value="PROTEIN DMP7"/>
    <property type="match status" value="1"/>
</dbReference>
<evidence type="ECO:0000256" key="7">
    <source>
        <dbReference type="SAM" id="Phobius"/>
    </source>
</evidence>
<dbReference type="GO" id="GO:0010256">
    <property type="term" value="P:endomembrane system organization"/>
    <property type="evidence" value="ECO:0007669"/>
    <property type="project" value="TreeGrafter"/>
</dbReference>
<dbReference type="Pfam" id="PF05078">
    <property type="entry name" value="DUF679"/>
    <property type="match status" value="1"/>
</dbReference>
<keyword evidence="3 7" id="KW-0812">Transmembrane</keyword>
<organism evidence="8 9">
    <name type="scientific">Crotalaria pallida</name>
    <name type="common">Smooth rattlebox</name>
    <name type="synonym">Crotalaria striata</name>
    <dbReference type="NCBI Taxonomy" id="3830"/>
    <lineage>
        <taxon>Eukaryota</taxon>
        <taxon>Viridiplantae</taxon>
        <taxon>Streptophyta</taxon>
        <taxon>Embryophyta</taxon>
        <taxon>Tracheophyta</taxon>
        <taxon>Spermatophyta</taxon>
        <taxon>Magnoliopsida</taxon>
        <taxon>eudicotyledons</taxon>
        <taxon>Gunneridae</taxon>
        <taxon>Pentapetalae</taxon>
        <taxon>rosids</taxon>
        <taxon>fabids</taxon>
        <taxon>Fabales</taxon>
        <taxon>Fabaceae</taxon>
        <taxon>Papilionoideae</taxon>
        <taxon>50 kb inversion clade</taxon>
        <taxon>genistoids sensu lato</taxon>
        <taxon>core genistoids</taxon>
        <taxon>Crotalarieae</taxon>
        <taxon>Crotalaria</taxon>
    </lineage>
</organism>
<dbReference type="AlphaFoldDB" id="A0AAN9EJB9"/>
<evidence type="ECO:0000256" key="1">
    <source>
        <dbReference type="ARBA" id="ARBA00004141"/>
    </source>
</evidence>
<proteinExistence type="inferred from homology"/>
<evidence type="ECO:0000256" key="4">
    <source>
        <dbReference type="ARBA" id="ARBA00022989"/>
    </source>
</evidence>
<evidence type="ECO:0000256" key="5">
    <source>
        <dbReference type="ARBA" id="ARBA00023136"/>
    </source>
</evidence>
<name>A0AAN9EJB9_CROPI</name>
<feature type="region of interest" description="Disordered" evidence="6">
    <location>
        <begin position="1"/>
        <end position="30"/>
    </location>
</feature>
<dbReference type="GO" id="GO:0016020">
    <property type="term" value="C:membrane"/>
    <property type="evidence" value="ECO:0007669"/>
    <property type="project" value="UniProtKB-SubCell"/>
</dbReference>
<evidence type="ECO:0000256" key="6">
    <source>
        <dbReference type="SAM" id="MobiDB-lite"/>
    </source>
</evidence>
<feature type="transmembrane region" description="Helical" evidence="7">
    <location>
        <begin position="42"/>
        <end position="60"/>
    </location>
</feature>
<evidence type="ECO:0000313" key="9">
    <source>
        <dbReference type="Proteomes" id="UP001372338"/>
    </source>
</evidence>
<evidence type="ECO:0000313" key="8">
    <source>
        <dbReference type="EMBL" id="KAK7257405.1"/>
    </source>
</evidence>
<comment type="subcellular location">
    <subcellularLocation>
        <location evidence="1">Membrane</location>
        <topology evidence="1">Multi-pass membrane protein</topology>
    </subcellularLocation>
</comment>
<dbReference type="PANTHER" id="PTHR31621">
    <property type="entry name" value="PROTEIN DMP3"/>
    <property type="match status" value="1"/>
</dbReference>
<feature type="transmembrane region" description="Helical" evidence="7">
    <location>
        <begin position="177"/>
        <end position="195"/>
    </location>
</feature>
<comment type="similarity">
    <text evidence="2">Belongs to the plant DMP1 protein family.</text>
</comment>
<accession>A0AAN9EJB9</accession>
<feature type="compositionally biased region" description="Low complexity" evidence="6">
    <location>
        <begin position="21"/>
        <end position="30"/>
    </location>
</feature>
<dbReference type="EMBL" id="JAYWIO010000006">
    <property type="protein sequence ID" value="KAK7257405.1"/>
    <property type="molecule type" value="Genomic_DNA"/>
</dbReference>
<feature type="transmembrane region" description="Helical" evidence="7">
    <location>
        <begin position="138"/>
        <end position="157"/>
    </location>
</feature>
<dbReference type="InterPro" id="IPR007770">
    <property type="entry name" value="DMP"/>
</dbReference>
<keyword evidence="9" id="KW-1185">Reference proteome</keyword>
<reference evidence="8 9" key="1">
    <citation type="submission" date="2024-01" db="EMBL/GenBank/DDBJ databases">
        <title>The genomes of 5 underutilized Papilionoideae crops provide insights into root nodulation and disease resistanc.</title>
        <authorList>
            <person name="Yuan L."/>
        </authorList>
    </citation>
    <scope>NUCLEOTIDE SEQUENCE [LARGE SCALE GENOMIC DNA]</scope>
    <source>
        <strain evidence="8">ZHUSHIDOU_FW_LH</strain>
        <tissue evidence="8">Leaf</tissue>
    </source>
</reference>
<evidence type="ECO:0000256" key="2">
    <source>
        <dbReference type="ARBA" id="ARBA00008707"/>
    </source>
</evidence>
<gene>
    <name evidence="8" type="ORF">RIF29_31364</name>
</gene>
<dbReference type="GO" id="GO:0005737">
    <property type="term" value="C:cytoplasm"/>
    <property type="evidence" value="ECO:0007669"/>
    <property type="project" value="UniProtKB-ARBA"/>
</dbReference>
<keyword evidence="5 7" id="KW-0472">Membrane</keyword>
<protein>
    <submittedName>
        <fullName evidence="8">Uncharacterized protein</fullName>
    </submittedName>
</protein>
<comment type="caution">
    <text evidence="8">The sequence shown here is derived from an EMBL/GenBank/DDBJ whole genome shotgun (WGS) entry which is preliminary data.</text>
</comment>